<keyword evidence="7 8" id="KW-0998">Cell outer membrane</keyword>
<accession>A0ABZ2L6S0</accession>
<feature type="signal peptide" evidence="9">
    <location>
        <begin position="1"/>
        <end position="23"/>
    </location>
</feature>
<dbReference type="Gene3D" id="2.170.130.10">
    <property type="entry name" value="TonB-dependent receptor, plug domain"/>
    <property type="match status" value="1"/>
</dbReference>
<dbReference type="PROSITE" id="PS52016">
    <property type="entry name" value="TONB_DEPENDENT_REC_3"/>
    <property type="match status" value="1"/>
</dbReference>
<sequence>MLSFRTLAAFLSTAGFFSNNAHAQAPAARTPPPKMQEVAVRGEGSATRLRHSAEAVSVIDTKRAHRESADLGEVMARQQGIVVRREGGLGSTAQFSLNGFQGEQVRFFIDGVPAGYTGLPPGIADIPIAFVERVEVYRGVVPGRFGADALGGAVNLVTETRPGTRTAASYQVGSFGTYRATATGQYYDPASGLFARANGFYDRAKNDYPVDVQVAEEGRSVPATVHRFHDAYRAYGAGLEAGVLDRSWAKRLSLRIYGMDAAKDLQSNFIMFIPYGEVRSAESALGAIVRYQSPAMDVGSTKVVLSTTSGYNHRAIDFVDRSPWFYDWFGHRVGLSGPGRGETGRPATDQTIGQHTVFERLGIDWILSPAATVRAFAAPTWVSRSGEQKLPLAPGALDPLSGTRSLFTWINGLEAEVNLFDRRLQNIAFVKNYHIHTSSEELVDRFVTHEYTDLSFGAGDAARFRIAHGLFAKASYEHATRLPGPVELFGDGVLIEQNRRLVPETSDNINAGFLVETAPTPAGTLRAEANGFLRYADHLITPIQNDIAYDFQNVYAARSVGIEGSAGYRSPRDYVSLDGSFTYQDFRNTSKEGAFQRTEGDRIPNVPWAYGSVTARIRMPDVLTPRDEISLGWTTRYVHSFYRAWEGQGDKSSKDHIESQLLHSAALTYLVRVPSTFTASLEAYNLTDAHAYDNFGVQKPGRAFFFKGTFEHDWGNSP</sequence>
<name>A0ABZ2L6S0_9BACT</name>
<dbReference type="RefSeq" id="WP_394835705.1">
    <property type="nucleotide sequence ID" value="NZ_CP089929.1"/>
</dbReference>
<dbReference type="InterPro" id="IPR039426">
    <property type="entry name" value="TonB-dep_rcpt-like"/>
</dbReference>
<keyword evidence="5 9" id="KW-0732">Signal</keyword>
<proteinExistence type="inferred from homology"/>
<evidence type="ECO:0000256" key="8">
    <source>
        <dbReference type="PROSITE-ProRule" id="PRU01360"/>
    </source>
</evidence>
<keyword evidence="2 8" id="KW-0813">Transport</keyword>
<evidence type="ECO:0000256" key="9">
    <source>
        <dbReference type="SAM" id="SignalP"/>
    </source>
</evidence>
<dbReference type="SUPFAM" id="SSF56935">
    <property type="entry name" value="Porins"/>
    <property type="match status" value="1"/>
</dbReference>
<keyword evidence="6 8" id="KW-0472">Membrane</keyword>
<evidence type="ECO:0000256" key="4">
    <source>
        <dbReference type="ARBA" id="ARBA00022692"/>
    </source>
</evidence>
<dbReference type="InterPro" id="IPR037066">
    <property type="entry name" value="Plug_dom_sf"/>
</dbReference>
<comment type="similarity">
    <text evidence="8">Belongs to the TonB-dependent receptor family.</text>
</comment>
<dbReference type="PANTHER" id="PTHR30069">
    <property type="entry name" value="TONB-DEPENDENT OUTER MEMBRANE RECEPTOR"/>
    <property type="match status" value="1"/>
</dbReference>
<evidence type="ECO:0000313" key="11">
    <source>
        <dbReference type="EMBL" id="WXB06055.1"/>
    </source>
</evidence>
<feature type="chain" id="PRO_5046842767" evidence="9">
    <location>
        <begin position="24"/>
        <end position="718"/>
    </location>
</feature>
<dbReference type="PANTHER" id="PTHR30069:SF29">
    <property type="entry name" value="HEMOGLOBIN AND HEMOGLOBIN-HAPTOGLOBIN-BINDING PROTEIN 1-RELATED"/>
    <property type="match status" value="1"/>
</dbReference>
<gene>
    <name evidence="11" type="ORF">LVJ94_02090</name>
</gene>
<dbReference type="EMBL" id="CP089983">
    <property type="protein sequence ID" value="WXB06055.1"/>
    <property type="molecule type" value="Genomic_DNA"/>
</dbReference>
<evidence type="ECO:0000313" key="12">
    <source>
        <dbReference type="Proteomes" id="UP001374803"/>
    </source>
</evidence>
<keyword evidence="4 8" id="KW-0812">Transmembrane</keyword>
<dbReference type="Proteomes" id="UP001374803">
    <property type="component" value="Chromosome"/>
</dbReference>
<evidence type="ECO:0000256" key="1">
    <source>
        <dbReference type="ARBA" id="ARBA00004571"/>
    </source>
</evidence>
<evidence type="ECO:0000256" key="5">
    <source>
        <dbReference type="ARBA" id="ARBA00022729"/>
    </source>
</evidence>
<dbReference type="Gene3D" id="2.40.170.20">
    <property type="entry name" value="TonB-dependent receptor, beta-barrel domain"/>
    <property type="match status" value="1"/>
</dbReference>
<keyword evidence="12" id="KW-1185">Reference proteome</keyword>
<keyword evidence="11" id="KW-0675">Receptor</keyword>
<dbReference type="InterPro" id="IPR012910">
    <property type="entry name" value="Plug_dom"/>
</dbReference>
<organism evidence="11 12">
    <name type="scientific">Pendulispora rubella</name>
    <dbReference type="NCBI Taxonomy" id="2741070"/>
    <lineage>
        <taxon>Bacteria</taxon>
        <taxon>Pseudomonadati</taxon>
        <taxon>Myxococcota</taxon>
        <taxon>Myxococcia</taxon>
        <taxon>Myxococcales</taxon>
        <taxon>Sorangiineae</taxon>
        <taxon>Pendulisporaceae</taxon>
        <taxon>Pendulispora</taxon>
    </lineage>
</organism>
<dbReference type="InterPro" id="IPR036942">
    <property type="entry name" value="Beta-barrel_TonB_sf"/>
</dbReference>
<comment type="subcellular location">
    <subcellularLocation>
        <location evidence="1 8">Cell outer membrane</location>
        <topology evidence="1 8">Multi-pass membrane protein</topology>
    </subcellularLocation>
</comment>
<evidence type="ECO:0000256" key="3">
    <source>
        <dbReference type="ARBA" id="ARBA00022452"/>
    </source>
</evidence>
<evidence type="ECO:0000256" key="6">
    <source>
        <dbReference type="ARBA" id="ARBA00023136"/>
    </source>
</evidence>
<evidence type="ECO:0000259" key="10">
    <source>
        <dbReference type="Pfam" id="PF07715"/>
    </source>
</evidence>
<feature type="domain" description="TonB-dependent receptor plug" evidence="10">
    <location>
        <begin position="49"/>
        <end position="153"/>
    </location>
</feature>
<reference evidence="11" key="1">
    <citation type="submission" date="2021-12" db="EMBL/GenBank/DDBJ databases">
        <title>Discovery of the Pendulisporaceae a myxobacterial family with distinct sporulation behavior and unique specialized metabolism.</title>
        <authorList>
            <person name="Garcia R."/>
            <person name="Popoff A."/>
            <person name="Bader C.D."/>
            <person name="Loehr J."/>
            <person name="Walesch S."/>
            <person name="Walt C."/>
            <person name="Boldt J."/>
            <person name="Bunk B."/>
            <person name="Haeckl F.J.F.P.J."/>
            <person name="Gunesch A.P."/>
            <person name="Birkelbach J."/>
            <person name="Nuebel U."/>
            <person name="Pietschmann T."/>
            <person name="Bach T."/>
            <person name="Mueller R."/>
        </authorList>
    </citation>
    <scope>NUCLEOTIDE SEQUENCE</scope>
    <source>
        <strain evidence="11">MSr11367</strain>
    </source>
</reference>
<evidence type="ECO:0000256" key="7">
    <source>
        <dbReference type="ARBA" id="ARBA00023237"/>
    </source>
</evidence>
<keyword evidence="3 8" id="KW-1134">Transmembrane beta strand</keyword>
<protein>
    <submittedName>
        <fullName evidence="11">TonB-dependent receptor plug domain-containing protein</fullName>
    </submittedName>
</protein>
<dbReference type="Pfam" id="PF07715">
    <property type="entry name" value="Plug"/>
    <property type="match status" value="1"/>
</dbReference>
<evidence type="ECO:0000256" key="2">
    <source>
        <dbReference type="ARBA" id="ARBA00022448"/>
    </source>
</evidence>